<protein>
    <submittedName>
        <fullName evidence="2">Uncharacterized protein</fullName>
    </submittedName>
</protein>
<evidence type="ECO:0000313" key="2">
    <source>
        <dbReference type="EMBL" id="SRX96215.1"/>
    </source>
</evidence>
<accession>A0A375Z5C4</accession>
<proteinExistence type="predicted"/>
<reference evidence="2 3" key="1">
    <citation type="submission" date="2018-05" db="EMBL/GenBank/DDBJ databases">
        <authorList>
            <consortium name="IHU Genomes"/>
        </authorList>
    </citation>
    <scope>NUCLEOTIDE SEQUENCE [LARGE SCALE GENOMIC DNA]</scope>
    <source>
        <strain evidence="2 3">P7336</strain>
    </source>
</reference>
<evidence type="ECO:0000313" key="3">
    <source>
        <dbReference type="Proteomes" id="UP000252015"/>
    </source>
</evidence>
<gene>
    <name evidence="2" type="ORF">MSP7336_04491</name>
</gene>
<dbReference type="AlphaFoldDB" id="A0A375Z5C4"/>
<keyword evidence="1" id="KW-0812">Transmembrane</keyword>
<keyword evidence="3" id="KW-1185">Reference proteome</keyword>
<keyword evidence="1" id="KW-1133">Transmembrane helix</keyword>
<name>A0A375Z5C4_MYCSH</name>
<dbReference type="Proteomes" id="UP000252015">
    <property type="component" value="Unassembled WGS sequence"/>
</dbReference>
<feature type="transmembrane region" description="Helical" evidence="1">
    <location>
        <begin position="14"/>
        <end position="37"/>
    </location>
</feature>
<evidence type="ECO:0000256" key="1">
    <source>
        <dbReference type="SAM" id="Phobius"/>
    </source>
</evidence>
<keyword evidence="1" id="KW-0472">Membrane</keyword>
<dbReference type="EMBL" id="UEGW01000001">
    <property type="protein sequence ID" value="SRX96215.1"/>
    <property type="molecule type" value="Genomic_DNA"/>
</dbReference>
<organism evidence="2 3">
    <name type="scientific">Mycobacterium shimoidei</name>
    <dbReference type="NCBI Taxonomy" id="29313"/>
    <lineage>
        <taxon>Bacteria</taxon>
        <taxon>Bacillati</taxon>
        <taxon>Actinomycetota</taxon>
        <taxon>Actinomycetes</taxon>
        <taxon>Mycobacteriales</taxon>
        <taxon>Mycobacteriaceae</taxon>
        <taxon>Mycobacterium</taxon>
    </lineage>
</organism>
<sequence>MTAPVSTRGKERTMLNVALGILAMVPVAFGVAGYVMVSR</sequence>